<dbReference type="PANTHER" id="PTHR12863">
    <property type="entry name" value="FATTY ACID HYDROXYLASE"/>
    <property type="match status" value="1"/>
</dbReference>
<keyword evidence="9 14" id="KW-1133">Transmembrane helix</keyword>
<evidence type="ECO:0000256" key="12">
    <source>
        <dbReference type="ARBA" id="ARBA00023136"/>
    </source>
</evidence>
<evidence type="ECO:0000313" key="16">
    <source>
        <dbReference type="EMBL" id="MCX2977976.1"/>
    </source>
</evidence>
<evidence type="ECO:0000256" key="11">
    <source>
        <dbReference type="ARBA" id="ARBA00023098"/>
    </source>
</evidence>
<comment type="cofactor">
    <cofactor evidence="1">
        <name>Zn(2+)</name>
        <dbReference type="ChEBI" id="CHEBI:29105"/>
    </cofactor>
</comment>
<dbReference type="EMBL" id="SHNO01000001">
    <property type="protein sequence ID" value="MCX2977976.1"/>
    <property type="molecule type" value="Genomic_DNA"/>
</dbReference>
<evidence type="ECO:0000259" key="15">
    <source>
        <dbReference type="Pfam" id="PF04116"/>
    </source>
</evidence>
<protein>
    <submittedName>
        <fullName evidence="16">Fatty acid hydroxylase</fullName>
    </submittedName>
</protein>
<dbReference type="Pfam" id="PF04116">
    <property type="entry name" value="FA_hydroxylase"/>
    <property type="match status" value="1"/>
</dbReference>
<evidence type="ECO:0000313" key="17">
    <source>
        <dbReference type="Proteomes" id="UP001143304"/>
    </source>
</evidence>
<keyword evidence="8" id="KW-0862">Zinc</keyword>
<dbReference type="InterPro" id="IPR006694">
    <property type="entry name" value="Fatty_acid_hydroxylase"/>
</dbReference>
<evidence type="ECO:0000256" key="9">
    <source>
        <dbReference type="ARBA" id="ARBA00022989"/>
    </source>
</evidence>
<dbReference type="Proteomes" id="UP001143304">
    <property type="component" value="Unassembled WGS sequence"/>
</dbReference>
<keyword evidence="4 14" id="KW-0812">Transmembrane</keyword>
<evidence type="ECO:0000256" key="3">
    <source>
        <dbReference type="ARBA" id="ARBA00022516"/>
    </source>
</evidence>
<sequence length="203" mass="23625">MESEKPYQSIRLFDNELLERLSHVHPIVPLLLWAPLACWLIWRGFYVYELSLVPLMAVGLAGLLAWTLSEYMLHRFVFHFKASGKAGKWFVYLFHGNHHDDPKDKSRLVMPPAGAIPIMALLYLLFGLVVPQPWLQPFCGTFIIGYLIYDYIHYSTHHFPMKNPVARFLKHYHLKHHHSGEGGRYGVSSPLWDRVFRTDPSRG</sequence>
<feature type="transmembrane region" description="Helical" evidence="14">
    <location>
        <begin position="134"/>
        <end position="152"/>
    </location>
</feature>
<keyword evidence="10" id="KW-0560">Oxidoreductase</keyword>
<evidence type="ECO:0000256" key="2">
    <source>
        <dbReference type="ARBA" id="ARBA00004477"/>
    </source>
</evidence>
<accession>A0ABT3T6S4</accession>
<reference evidence="16" key="1">
    <citation type="submission" date="2019-02" db="EMBL/GenBank/DDBJ databases">
        <authorList>
            <person name="Li S.-H."/>
        </authorList>
    </citation>
    <scope>NUCLEOTIDE SEQUENCE</scope>
    <source>
        <strain evidence="16">IMCC11814</strain>
    </source>
</reference>
<dbReference type="InterPro" id="IPR014430">
    <property type="entry name" value="Scs7"/>
</dbReference>
<feature type="transmembrane region" description="Helical" evidence="14">
    <location>
        <begin position="21"/>
        <end position="42"/>
    </location>
</feature>
<gene>
    <name evidence="16" type="ORF">EYC82_11475</name>
</gene>
<evidence type="ECO:0000256" key="10">
    <source>
        <dbReference type="ARBA" id="ARBA00023002"/>
    </source>
</evidence>
<evidence type="ECO:0000256" key="8">
    <source>
        <dbReference type="ARBA" id="ARBA00022833"/>
    </source>
</evidence>
<proteinExistence type="predicted"/>
<keyword evidence="11" id="KW-0443">Lipid metabolism</keyword>
<evidence type="ECO:0000256" key="7">
    <source>
        <dbReference type="ARBA" id="ARBA00022832"/>
    </source>
</evidence>
<dbReference type="PANTHER" id="PTHR12863:SF1">
    <property type="entry name" value="FATTY ACID 2-HYDROXYLASE"/>
    <property type="match status" value="1"/>
</dbReference>
<evidence type="ECO:0000256" key="1">
    <source>
        <dbReference type="ARBA" id="ARBA00001947"/>
    </source>
</evidence>
<evidence type="ECO:0000256" key="14">
    <source>
        <dbReference type="SAM" id="Phobius"/>
    </source>
</evidence>
<evidence type="ECO:0000256" key="4">
    <source>
        <dbReference type="ARBA" id="ARBA00022692"/>
    </source>
</evidence>
<keyword evidence="13" id="KW-0275">Fatty acid biosynthesis</keyword>
<keyword evidence="17" id="KW-1185">Reference proteome</keyword>
<organism evidence="16 17">
    <name type="scientific">Candidatus Marimicrobium litorale</name>
    <dbReference type="NCBI Taxonomy" id="2518991"/>
    <lineage>
        <taxon>Bacteria</taxon>
        <taxon>Pseudomonadati</taxon>
        <taxon>Pseudomonadota</taxon>
        <taxon>Gammaproteobacteria</taxon>
        <taxon>Cellvibrionales</taxon>
        <taxon>Halieaceae</taxon>
        <taxon>Marimicrobium</taxon>
    </lineage>
</organism>
<keyword evidence="6" id="KW-0256">Endoplasmic reticulum</keyword>
<feature type="transmembrane region" description="Helical" evidence="14">
    <location>
        <begin position="48"/>
        <end position="68"/>
    </location>
</feature>
<keyword evidence="7" id="KW-0276">Fatty acid metabolism</keyword>
<keyword evidence="12 14" id="KW-0472">Membrane</keyword>
<feature type="domain" description="Fatty acid hydroxylase" evidence="15">
    <location>
        <begin position="60"/>
        <end position="198"/>
    </location>
</feature>
<feature type="transmembrane region" description="Helical" evidence="14">
    <location>
        <begin position="108"/>
        <end position="128"/>
    </location>
</feature>
<name>A0ABT3T6S4_9GAMM</name>
<evidence type="ECO:0000256" key="13">
    <source>
        <dbReference type="ARBA" id="ARBA00023160"/>
    </source>
</evidence>
<keyword evidence="3" id="KW-0444">Lipid biosynthesis</keyword>
<keyword evidence="5" id="KW-0479">Metal-binding</keyword>
<dbReference type="RefSeq" id="WP_279249679.1">
    <property type="nucleotide sequence ID" value="NZ_SHNO01000001.1"/>
</dbReference>
<evidence type="ECO:0000256" key="6">
    <source>
        <dbReference type="ARBA" id="ARBA00022824"/>
    </source>
</evidence>
<evidence type="ECO:0000256" key="5">
    <source>
        <dbReference type="ARBA" id="ARBA00022723"/>
    </source>
</evidence>
<comment type="subcellular location">
    <subcellularLocation>
        <location evidence="2">Endoplasmic reticulum membrane</location>
        <topology evidence="2">Multi-pass membrane protein</topology>
    </subcellularLocation>
</comment>
<comment type="caution">
    <text evidence="16">The sequence shown here is derived from an EMBL/GenBank/DDBJ whole genome shotgun (WGS) entry which is preliminary data.</text>
</comment>